<comment type="caution">
    <text evidence="1">The sequence shown here is derived from an EMBL/GenBank/DDBJ whole genome shotgun (WGS) entry which is preliminary data.</text>
</comment>
<dbReference type="SUPFAM" id="SSF48371">
    <property type="entry name" value="ARM repeat"/>
    <property type="match status" value="1"/>
</dbReference>
<protein>
    <recommendedName>
        <fullName evidence="3">HEAT repeat domain-containing protein</fullName>
    </recommendedName>
</protein>
<organism evidence="1 2">
    <name type="scientific">Snodgrassella alvi</name>
    <dbReference type="NCBI Taxonomy" id="1196083"/>
    <lineage>
        <taxon>Bacteria</taxon>
        <taxon>Pseudomonadati</taxon>
        <taxon>Pseudomonadota</taxon>
        <taxon>Betaproteobacteria</taxon>
        <taxon>Neisseriales</taxon>
        <taxon>Neisseriaceae</taxon>
        <taxon>Snodgrassella</taxon>
    </lineage>
</organism>
<gene>
    <name evidence="1" type="ORF">BHC47_09685</name>
</gene>
<dbReference type="Proteomes" id="UP000231094">
    <property type="component" value="Unassembled WGS sequence"/>
</dbReference>
<evidence type="ECO:0000313" key="2">
    <source>
        <dbReference type="Proteomes" id="UP000231094"/>
    </source>
</evidence>
<dbReference type="AlphaFoldDB" id="A0A2N9Y6N4"/>
<dbReference type="InterPro" id="IPR016024">
    <property type="entry name" value="ARM-type_fold"/>
</dbReference>
<name>A0A2N9Y6N4_9NEIS</name>
<evidence type="ECO:0000313" key="1">
    <source>
        <dbReference type="EMBL" id="PIT64566.1"/>
    </source>
</evidence>
<proteinExistence type="predicted"/>
<reference evidence="1 2" key="1">
    <citation type="journal article" date="2017" name="MBio">
        <title>Type VI secretion-mediated competition in the bee gut microbiome.</title>
        <authorList>
            <person name="Steele M.I."/>
            <person name="Kwong W.K."/>
            <person name="Powell J.E."/>
            <person name="Whiteley M."/>
            <person name="Moran N.A."/>
        </authorList>
    </citation>
    <scope>NUCLEOTIDE SEQUENCE [LARGE SCALE GENOMIC DNA]</scope>
    <source>
        <strain evidence="1 2">PEB0171</strain>
    </source>
</reference>
<evidence type="ECO:0008006" key="3">
    <source>
        <dbReference type="Google" id="ProtNLM"/>
    </source>
</evidence>
<accession>A0A2N9Y6N4</accession>
<dbReference type="EMBL" id="MEIV01000014">
    <property type="protein sequence ID" value="PIT64566.1"/>
    <property type="molecule type" value="Genomic_DNA"/>
</dbReference>
<sequence>MLIIKFQELFYSKFLKYSEEKMTIKPIHSKEWISVKKADSKLAHSLFDFRKTNDLFKQILFALNNDNPNEQITALRFIRDDSFKDLELEILTPVLINIAVNKNTDNSIFARECLVSSAFNHDHIIREKLTSMFDDLLESTDQYIYKRLAELLFFLNYKDLRKRLMEKCKNSKNKDIVNIYTEFTKKYDF</sequence>